<proteinExistence type="predicted"/>
<evidence type="ECO:0000313" key="2">
    <source>
        <dbReference type="Proteomes" id="UP000288178"/>
    </source>
</evidence>
<name>A0A437JKN0_9BURK</name>
<dbReference type="RefSeq" id="WP_128201656.1">
    <property type="nucleotide sequence ID" value="NZ_SACT01000022.1"/>
</dbReference>
<sequence length="135" mass="15508">MTFSQLDSNLEVYLRNTELAERVSPEGANPKLRSFKQKLDVLEERLKGMNLGYPKEAAELRIWLDKAEQLRGIRNELVHGRWGLEARQGFVVNILGLPGSESQKVKSYTLDGLGELVAFTYEVSTTFWQLRRRLP</sequence>
<comment type="caution">
    <text evidence="1">The sequence shown here is derived from an EMBL/GenBank/DDBJ whole genome shotgun (WGS) entry which is preliminary data.</text>
</comment>
<evidence type="ECO:0000313" key="1">
    <source>
        <dbReference type="EMBL" id="RVT47216.1"/>
    </source>
</evidence>
<gene>
    <name evidence="1" type="ORF">ENE75_24350</name>
</gene>
<dbReference type="EMBL" id="SACT01000022">
    <property type="protein sequence ID" value="RVT47216.1"/>
    <property type="molecule type" value="Genomic_DNA"/>
</dbReference>
<organism evidence="1 2">
    <name type="scientific">Rubrivivax albus</name>
    <dbReference type="NCBI Taxonomy" id="2499835"/>
    <lineage>
        <taxon>Bacteria</taxon>
        <taxon>Pseudomonadati</taxon>
        <taxon>Pseudomonadota</taxon>
        <taxon>Betaproteobacteria</taxon>
        <taxon>Burkholderiales</taxon>
        <taxon>Sphaerotilaceae</taxon>
        <taxon>Rubrivivax</taxon>
    </lineage>
</organism>
<keyword evidence="2" id="KW-1185">Reference proteome</keyword>
<reference evidence="1 2" key="1">
    <citation type="submission" date="2019-01" db="EMBL/GenBank/DDBJ databases">
        <authorList>
            <person name="Chen W.-M."/>
        </authorList>
    </citation>
    <scope>NUCLEOTIDE SEQUENCE [LARGE SCALE GENOMIC DNA]</scope>
    <source>
        <strain evidence="1 2">ICH-3</strain>
    </source>
</reference>
<dbReference type="AlphaFoldDB" id="A0A437JKN0"/>
<dbReference type="Proteomes" id="UP000288178">
    <property type="component" value="Unassembled WGS sequence"/>
</dbReference>
<protein>
    <submittedName>
        <fullName evidence="1">Uncharacterized protein</fullName>
    </submittedName>
</protein>
<accession>A0A437JKN0</accession>
<dbReference type="OrthoDB" id="9132425at2"/>